<feature type="chain" id="PRO_5043672802" description="Dickkopf N-terminal cysteine-rich domain-containing protein" evidence="1">
    <location>
        <begin position="20"/>
        <end position="382"/>
    </location>
</feature>
<dbReference type="Proteomes" id="UP001162131">
    <property type="component" value="Unassembled WGS sequence"/>
</dbReference>
<organism evidence="2 3">
    <name type="scientific">Blepharisma stoltei</name>
    <dbReference type="NCBI Taxonomy" id="1481888"/>
    <lineage>
        <taxon>Eukaryota</taxon>
        <taxon>Sar</taxon>
        <taxon>Alveolata</taxon>
        <taxon>Ciliophora</taxon>
        <taxon>Postciliodesmatophora</taxon>
        <taxon>Heterotrichea</taxon>
        <taxon>Heterotrichida</taxon>
        <taxon>Blepharismidae</taxon>
        <taxon>Blepharisma</taxon>
    </lineage>
</organism>
<reference evidence="2" key="1">
    <citation type="submission" date="2021-09" db="EMBL/GenBank/DDBJ databases">
        <authorList>
            <consortium name="AG Swart"/>
            <person name="Singh M."/>
            <person name="Singh A."/>
            <person name="Seah K."/>
            <person name="Emmerich C."/>
        </authorList>
    </citation>
    <scope>NUCLEOTIDE SEQUENCE</scope>
    <source>
        <strain evidence="2">ATCC30299</strain>
    </source>
</reference>
<name>A0AAU9IIX5_9CILI</name>
<evidence type="ECO:0000313" key="3">
    <source>
        <dbReference type="Proteomes" id="UP001162131"/>
    </source>
</evidence>
<accession>A0AAU9IIX5</accession>
<evidence type="ECO:0000313" key="2">
    <source>
        <dbReference type="EMBL" id="CAG9313166.1"/>
    </source>
</evidence>
<comment type="caution">
    <text evidence="2">The sequence shown here is derived from an EMBL/GenBank/DDBJ whole genome shotgun (WGS) entry which is preliminary data.</text>
</comment>
<protein>
    <recommendedName>
        <fullName evidence="4">Dickkopf N-terminal cysteine-rich domain-containing protein</fullName>
    </recommendedName>
</protein>
<sequence length="382" mass="42604">MAAPLIAFALLILPQAVFSYRYDIEENKASAPSCPSYACKKSSQTFEQSQCAYYDESDYTYYVNPCAQSTESCMLKGENPGNHTCQTAQTKLSWPGEKCTQTGDCNPIYSTACTNGICVGLSSGVACTDSNYCNPGLSCQGTPGSMKCAPLIQAGSKGCRADFDCVPYAGCNITSTTDSSENACVQYWSIKNDEFVAICGEHQSNLCKYNLCRERDGGFKCYEKFENTHIIPWPCDLNAKATDCNFTHHEFNFLPDCVCGLNPTGAAYCSLIPGDGPVIEYEAALKSWLFSTSSSQCNTLRRFESQCILDFWGNTKGIYALMYWYLYMSYYPQIQDTQDCVLKTFYPSYVSYKELYKKYDDQDDGAAMLELVFFTYILAIFN</sequence>
<evidence type="ECO:0008006" key="4">
    <source>
        <dbReference type="Google" id="ProtNLM"/>
    </source>
</evidence>
<gene>
    <name evidence="2" type="ORF">BSTOLATCC_MIC8441</name>
</gene>
<evidence type="ECO:0000256" key="1">
    <source>
        <dbReference type="SAM" id="SignalP"/>
    </source>
</evidence>
<dbReference type="EMBL" id="CAJZBQ010000010">
    <property type="protein sequence ID" value="CAG9313166.1"/>
    <property type="molecule type" value="Genomic_DNA"/>
</dbReference>
<proteinExistence type="predicted"/>
<keyword evidence="3" id="KW-1185">Reference proteome</keyword>
<feature type="signal peptide" evidence="1">
    <location>
        <begin position="1"/>
        <end position="19"/>
    </location>
</feature>
<dbReference type="AlphaFoldDB" id="A0AAU9IIX5"/>
<keyword evidence="1" id="KW-0732">Signal</keyword>